<evidence type="ECO:0000256" key="1">
    <source>
        <dbReference type="ARBA" id="ARBA00022723"/>
    </source>
</evidence>
<gene>
    <name evidence="3" type="ORF">ENSA5_10420</name>
</gene>
<dbReference type="RefSeq" id="WP_106390465.1">
    <property type="nucleotide sequence ID" value="NZ_PVNK01000058.1"/>
</dbReference>
<proteinExistence type="predicted"/>
<dbReference type="OrthoDB" id="9812747at2"/>
<evidence type="ECO:0000313" key="3">
    <source>
        <dbReference type="EMBL" id="PRQ04152.1"/>
    </source>
</evidence>
<reference evidence="3 4" key="1">
    <citation type="submission" date="2018-03" db="EMBL/GenBank/DDBJ databases">
        <title>Draft Genome Sequences of the Obligatory Marine Myxobacteria Enhygromyxa salina SWB005.</title>
        <authorList>
            <person name="Poehlein A."/>
            <person name="Moghaddam J.A."/>
            <person name="Harms H."/>
            <person name="Alanjari M."/>
            <person name="Koenig G.M."/>
            <person name="Daniel R."/>
            <person name="Schaeberle T.F."/>
        </authorList>
    </citation>
    <scope>NUCLEOTIDE SEQUENCE [LARGE SCALE GENOMIC DNA]</scope>
    <source>
        <strain evidence="3 4">SWB005</strain>
    </source>
</reference>
<dbReference type="PANTHER" id="PTHR23422:SF11">
    <property type="entry name" value="DIPEPTIDYL PEPTIDASE 3"/>
    <property type="match status" value="1"/>
</dbReference>
<dbReference type="InterPro" id="IPR039461">
    <property type="entry name" value="Peptidase_M49"/>
</dbReference>
<sequence>MRPSALRRCYLPLALALLACKPEPASRQPDATPADSAEATTAEADDFEWTADRFADIQVLRYQVPGFDELDLQRKQLLYYLYEAALSGRDIVYDQKFAGNLAIRRTLEAILTSGQGEGAELEALEVYAKRVWFSNGIHHHYSGRKLEPGFSREWFEATVRGLDPATLPLAEGESVDQFLAKLGPMIFDPAVAAKRTNRDEGADPVADSANNFYGEGVTAKDVEAFYKKLGDPKDPTPVSWGLNSKLVKEGGELVEKTWYAEGMYGPAIKEIVGWLVKARGVAENDKQRAVLEKLIAYYQSGDLAKFDAYNIAWVTDTESQVDTVNGFIEVYDDALGYRGSWESVVSFKDQEATKRIATISEQAQWFEDNSPLLDAHKKKDVVGISAKVITVVVEGGDAAPSTPIGINLPNANWIRANHGSKSVNLGNIVEAYDMGKGSGVLEEFTFDEAELARAKEHGALAHKLHVDMHEVIGHASGQIEPGVGTPKETLKSYASALEEGRADLVALYYAMDPRLVELGLMPSVEVGMAEYDSYIRGGLMVQLSRLELGEQVEESHMRNRQMIAAWAYEKGQADKVIERKSKDGKTYFVINDYAKLRVLFGELLREIQRIKSQGDYEAGKALIETYGVKVDRALHEEVKRRYDALDVAPYSGFVQPKLVPVMEGDQITDVVIEYPTDFRAQMLEYADRYSFLPTWN</sequence>
<organism evidence="3 4">
    <name type="scientific">Enhygromyxa salina</name>
    <dbReference type="NCBI Taxonomy" id="215803"/>
    <lineage>
        <taxon>Bacteria</taxon>
        <taxon>Pseudomonadati</taxon>
        <taxon>Myxococcota</taxon>
        <taxon>Polyangia</taxon>
        <taxon>Nannocystales</taxon>
        <taxon>Nannocystaceae</taxon>
        <taxon>Enhygromyxa</taxon>
    </lineage>
</organism>
<dbReference type="PROSITE" id="PS51257">
    <property type="entry name" value="PROKAR_LIPOPROTEIN"/>
    <property type="match status" value="1"/>
</dbReference>
<dbReference type="PANTHER" id="PTHR23422">
    <property type="entry name" value="DIPEPTIDYL PEPTIDASE III-RELATED"/>
    <property type="match status" value="1"/>
</dbReference>
<keyword evidence="2" id="KW-0378">Hydrolase</keyword>
<dbReference type="Proteomes" id="UP000237968">
    <property type="component" value="Unassembled WGS sequence"/>
</dbReference>
<dbReference type="Gene3D" id="3.30.540.30">
    <property type="match status" value="2"/>
</dbReference>
<name>A0A2S9YGI0_9BACT</name>
<evidence type="ECO:0000256" key="2">
    <source>
        <dbReference type="ARBA" id="ARBA00022801"/>
    </source>
</evidence>
<dbReference type="EMBL" id="PVNK01000058">
    <property type="protein sequence ID" value="PRQ04152.1"/>
    <property type="molecule type" value="Genomic_DNA"/>
</dbReference>
<dbReference type="GO" id="GO:0046872">
    <property type="term" value="F:metal ion binding"/>
    <property type="evidence" value="ECO:0007669"/>
    <property type="project" value="UniProtKB-KW"/>
</dbReference>
<keyword evidence="4" id="KW-1185">Reference proteome</keyword>
<comment type="caution">
    <text evidence="3">The sequence shown here is derived from an EMBL/GenBank/DDBJ whole genome shotgun (WGS) entry which is preliminary data.</text>
</comment>
<accession>A0A2S9YGI0</accession>
<evidence type="ECO:0000313" key="4">
    <source>
        <dbReference type="Proteomes" id="UP000237968"/>
    </source>
</evidence>
<dbReference type="AlphaFoldDB" id="A0A2S9YGI0"/>
<dbReference type="GO" id="GO:0016787">
    <property type="term" value="F:hydrolase activity"/>
    <property type="evidence" value="ECO:0007669"/>
    <property type="project" value="UniProtKB-KW"/>
</dbReference>
<protein>
    <submittedName>
        <fullName evidence="3">Peptidase family M49</fullName>
    </submittedName>
</protein>
<keyword evidence="1" id="KW-0479">Metal-binding</keyword>
<dbReference type="Pfam" id="PF03571">
    <property type="entry name" value="Peptidase_M49"/>
    <property type="match status" value="2"/>
</dbReference>